<keyword evidence="3" id="KW-1185">Reference proteome</keyword>
<organism evidence="2 3">
    <name type="scientific">Metarhizium anisopliae (strain ARSEF 549)</name>
    <dbReference type="NCBI Taxonomy" id="3151832"/>
    <lineage>
        <taxon>Eukaryota</taxon>
        <taxon>Fungi</taxon>
        <taxon>Dikarya</taxon>
        <taxon>Ascomycota</taxon>
        <taxon>Pezizomycotina</taxon>
        <taxon>Sordariomycetes</taxon>
        <taxon>Hypocreomycetidae</taxon>
        <taxon>Hypocreales</taxon>
        <taxon>Clavicipitaceae</taxon>
        <taxon>Metarhizium</taxon>
    </lineage>
</organism>
<dbReference type="EMBL" id="AZNF01000020">
    <property type="protein sequence ID" value="KID60274.1"/>
    <property type="molecule type" value="Genomic_DNA"/>
</dbReference>
<evidence type="ECO:0000313" key="1">
    <source>
        <dbReference type="EMBL" id="KID60221.1"/>
    </source>
</evidence>
<sequence>MCKSRNTVCKYCTQKTVGWDKCKEFDKYKNGKMDSNMDLTNFEWVQKHGARLRRMHHEFIINACMSCESPQTKPNKTAVIATITKTASRDAGTFIVKTQGINSNAVEWTKRNHSRASNMTETKSDALTLHELIPKLNNDDTTTGAMTTPRGWTPCHRRPGTRSLIGSVSHIRPTLIRSPMFFREPNPREVIGGFVPCQNGECRVTSGTTESPAMTLRTGFSYCLDHFRRDEVKQRSMGKTDFDNMTLIFYDLQLSKDGEIEQIGGKQ</sequence>
<dbReference type="VEuPathDB" id="FungiDB:MAN_10038"/>
<dbReference type="AlphaFoldDB" id="A0A0B4FVK8"/>
<evidence type="ECO:0000313" key="3">
    <source>
        <dbReference type="Proteomes" id="UP000031186"/>
    </source>
</evidence>
<gene>
    <name evidence="1" type="ORF">MAN_10038</name>
    <name evidence="2" type="ORF">MAN_10091</name>
</gene>
<name>A0A0B4FVK8_METAF</name>
<dbReference type="Proteomes" id="UP000031186">
    <property type="component" value="Unassembled WGS sequence"/>
</dbReference>
<dbReference type="EMBL" id="AZNF01000020">
    <property type="protein sequence ID" value="KID60221.1"/>
    <property type="molecule type" value="Genomic_DNA"/>
</dbReference>
<accession>A0A0B4FVK8</accession>
<comment type="caution">
    <text evidence="2">The sequence shown here is derived from an EMBL/GenBank/DDBJ whole genome shotgun (WGS) entry which is preliminary data.</text>
</comment>
<protein>
    <submittedName>
        <fullName evidence="2">Uncharacterized protein</fullName>
    </submittedName>
</protein>
<proteinExistence type="predicted"/>
<reference evidence="2 3" key="1">
    <citation type="journal article" date="2014" name="Proc. Natl. Acad. Sci. U.S.A.">
        <title>Trajectory and genomic determinants of fungal-pathogen speciation and host adaptation.</title>
        <authorList>
            <person name="Hu X."/>
            <person name="Xiao G."/>
            <person name="Zheng P."/>
            <person name="Shang Y."/>
            <person name="Su Y."/>
            <person name="Zhang X."/>
            <person name="Liu X."/>
            <person name="Zhan S."/>
            <person name="St Leger R.J."/>
            <person name="Wang C."/>
        </authorList>
    </citation>
    <scope>NUCLEOTIDE SEQUENCE [LARGE SCALE GENOMIC DNA]</scope>
    <source>
        <strain evidence="2 3">ARSEF 549</strain>
    </source>
</reference>
<evidence type="ECO:0000313" key="2">
    <source>
        <dbReference type="EMBL" id="KID60274.1"/>
    </source>
</evidence>
<feature type="non-terminal residue" evidence="2">
    <location>
        <position position="1"/>
    </location>
</feature>
<dbReference type="VEuPathDB" id="FungiDB:MAN_10091"/>
<dbReference type="HOGENOM" id="CLU_1042366_0_0_1"/>